<organism evidence="1 2">
    <name type="scientific">Ceratitis capitata</name>
    <name type="common">Mediterranean fruit fly</name>
    <name type="synonym">Tephritis capitata</name>
    <dbReference type="NCBI Taxonomy" id="7213"/>
    <lineage>
        <taxon>Eukaryota</taxon>
        <taxon>Metazoa</taxon>
        <taxon>Ecdysozoa</taxon>
        <taxon>Arthropoda</taxon>
        <taxon>Hexapoda</taxon>
        <taxon>Insecta</taxon>
        <taxon>Pterygota</taxon>
        <taxon>Neoptera</taxon>
        <taxon>Endopterygota</taxon>
        <taxon>Diptera</taxon>
        <taxon>Brachycera</taxon>
        <taxon>Muscomorpha</taxon>
        <taxon>Tephritoidea</taxon>
        <taxon>Tephritidae</taxon>
        <taxon>Ceratitis</taxon>
        <taxon>Ceratitis</taxon>
    </lineage>
</organism>
<name>A0A811UE07_CERCA</name>
<dbReference type="Proteomes" id="UP000606786">
    <property type="component" value="Unassembled WGS sequence"/>
</dbReference>
<feature type="non-terminal residue" evidence="1">
    <location>
        <position position="60"/>
    </location>
</feature>
<sequence length="60" mass="6247">MAKSSITGATEVDTTALVSAATEQCASKEYCAISSTSMQRKKPEIAASCKPEFKLCTNGA</sequence>
<protein>
    <submittedName>
        <fullName evidence="1">(Mediterranean fruit fly) hypothetical protein</fullName>
    </submittedName>
</protein>
<proteinExistence type="predicted"/>
<dbReference type="AlphaFoldDB" id="A0A811UE07"/>
<comment type="caution">
    <text evidence="1">The sequence shown here is derived from an EMBL/GenBank/DDBJ whole genome shotgun (WGS) entry which is preliminary data.</text>
</comment>
<reference evidence="1" key="1">
    <citation type="submission" date="2020-11" db="EMBL/GenBank/DDBJ databases">
        <authorList>
            <person name="Whitehead M."/>
        </authorList>
    </citation>
    <scope>NUCLEOTIDE SEQUENCE</scope>
    <source>
        <strain evidence="1">EGII</strain>
    </source>
</reference>
<evidence type="ECO:0000313" key="1">
    <source>
        <dbReference type="EMBL" id="CAD6996137.1"/>
    </source>
</evidence>
<accession>A0A811UE07</accession>
<gene>
    <name evidence="1" type="ORF">CCAP1982_LOCUS4831</name>
</gene>
<keyword evidence="2" id="KW-1185">Reference proteome</keyword>
<evidence type="ECO:0000313" key="2">
    <source>
        <dbReference type="Proteomes" id="UP000606786"/>
    </source>
</evidence>
<dbReference type="EMBL" id="CAJHJT010000001">
    <property type="protein sequence ID" value="CAD6996137.1"/>
    <property type="molecule type" value="Genomic_DNA"/>
</dbReference>